<organism evidence="3 4">
    <name type="scientific">Knufia peltigerae</name>
    <dbReference type="NCBI Taxonomy" id="1002370"/>
    <lineage>
        <taxon>Eukaryota</taxon>
        <taxon>Fungi</taxon>
        <taxon>Dikarya</taxon>
        <taxon>Ascomycota</taxon>
        <taxon>Pezizomycotina</taxon>
        <taxon>Eurotiomycetes</taxon>
        <taxon>Chaetothyriomycetidae</taxon>
        <taxon>Chaetothyriales</taxon>
        <taxon>Trichomeriaceae</taxon>
        <taxon>Knufia</taxon>
    </lineage>
</organism>
<evidence type="ECO:0000313" key="3">
    <source>
        <dbReference type="EMBL" id="KAJ9634105.1"/>
    </source>
</evidence>
<evidence type="ECO:0000259" key="2">
    <source>
        <dbReference type="Pfam" id="PF22980"/>
    </source>
</evidence>
<feature type="domain" description="Myb-like DNA-binding" evidence="2">
    <location>
        <begin position="15"/>
        <end position="61"/>
    </location>
</feature>
<name>A0AA39CXK2_9EURO</name>
<evidence type="ECO:0000256" key="1">
    <source>
        <dbReference type="SAM" id="MobiDB-lite"/>
    </source>
</evidence>
<feature type="compositionally biased region" description="Basic and acidic residues" evidence="1">
    <location>
        <begin position="95"/>
        <end position="112"/>
    </location>
</feature>
<reference evidence="3" key="1">
    <citation type="submission" date="2022-10" db="EMBL/GenBank/DDBJ databases">
        <title>Culturing micro-colonial fungi from biological soil crusts in the Mojave desert and describing Neophaeococcomyces mojavensis, and introducing the new genera and species Taxawa tesnikishii.</title>
        <authorList>
            <person name="Kurbessoian T."/>
            <person name="Stajich J.E."/>
        </authorList>
    </citation>
    <scope>NUCLEOTIDE SEQUENCE</scope>
    <source>
        <strain evidence="3">TK_35</strain>
    </source>
</reference>
<evidence type="ECO:0000313" key="4">
    <source>
        <dbReference type="Proteomes" id="UP001172681"/>
    </source>
</evidence>
<comment type="caution">
    <text evidence="3">The sequence shown here is derived from an EMBL/GenBank/DDBJ whole genome shotgun (WGS) entry which is preliminary data.</text>
</comment>
<protein>
    <recommendedName>
        <fullName evidence="2">Myb-like DNA-binding domain-containing protein</fullName>
    </recommendedName>
</protein>
<sequence>MAPQGSKTGPKSTMDNDAFLARCIKHSKEKINVDWEAFSRDTGMSVGGARNKFRAIMKQLEEAGAAWCARDADGNPITTFTTSPRKTATAGGTKRKADSETKTTAKKIKAEDDGATAATTADADDEGEPPKKKRTRVIREPKVAHVLTPEELAKFCPGAIRPLTQ</sequence>
<dbReference type="InterPro" id="IPR054505">
    <property type="entry name" value="Myb_DNA-bind_8"/>
</dbReference>
<accession>A0AA39CXK2</accession>
<dbReference type="Proteomes" id="UP001172681">
    <property type="component" value="Unassembled WGS sequence"/>
</dbReference>
<keyword evidence="4" id="KW-1185">Reference proteome</keyword>
<dbReference type="Pfam" id="PF22980">
    <property type="entry name" value="Myb_DNA-bind_8"/>
    <property type="match status" value="1"/>
</dbReference>
<proteinExistence type="predicted"/>
<feature type="compositionally biased region" description="Polar residues" evidence="1">
    <location>
        <begin position="76"/>
        <end position="86"/>
    </location>
</feature>
<gene>
    <name evidence="3" type="ORF">H2204_006436</name>
</gene>
<feature type="region of interest" description="Disordered" evidence="1">
    <location>
        <begin position="72"/>
        <end position="140"/>
    </location>
</feature>
<dbReference type="AlphaFoldDB" id="A0AA39CXK2"/>
<dbReference type="EMBL" id="JAPDRN010000040">
    <property type="protein sequence ID" value="KAJ9634105.1"/>
    <property type="molecule type" value="Genomic_DNA"/>
</dbReference>